<dbReference type="Proteomes" id="UP000050794">
    <property type="component" value="Unassembled WGS sequence"/>
</dbReference>
<sequence length="86" mass="9339">MLGVIGGSFLQRIEREVIIAVPAEILATKNDASNDEELGESPPTAERSEDNRSRTGSMKGKEQSNKDANHSARSKPVRANLFSIQS</sequence>
<gene>
    <name evidence="2" type="ORF">TCNE_LOCUS2435</name>
</gene>
<dbReference type="WBParaSite" id="TCNE_0000243601-mRNA-1">
    <property type="protein sequence ID" value="TCNE_0000243601-mRNA-1"/>
    <property type="gene ID" value="TCNE_0000243601"/>
</dbReference>
<evidence type="ECO:0000313" key="2">
    <source>
        <dbReference type="EMBL" id="VDM28070.1"/>
    </source>
</evidence>
<dbReference type="AlphaFoldDB" id="A0A183U1R6"/>
<reference evidence="2 3" key="2">
    <citation type="submission" date="2018-11" db="EMBL/GenBank/DDBJ databases">
        <authorList>
            <consortium name="Pathogen Informatics"/>
        </authorList>
    </citation>
    <scope>NUCLEOTIDE SEQUENCE [LARGE SCALE GENOMIC DNA]</scope>
</reference>
<reference evidence="4" key="1">
    <citation type="submission" date="2016-06" db="UniProtKB">
        <authorList>
            <consortium name="WormBaseParasite"/>
        </authorList>
    </citation>
    <scope>IDENTIFICATION</scope>
</reference>
<organism evidence="3 4">
    <name type="scientific">Toxocara canis</name>
    <name type="common">Canine roundworm</name>
    <dbReference type="NCBI Taxonomy" id="6265"/>
    <lineage>
        <taxon>Eukaryota</taxon>
        <taxon>Metazoa</taxon>
        <taxon>Ecdysozoa</taxon>
        <taxon>Nematoda</taxon>
        <taxon>Chromadorea</taxon>
        <taxon>Rhabditida</taxon>
        <taxon>Spirurina</taxon>
        <taxon>Ascaridomorpha</taxon>
        <taxon>Ascaridoidea</taxon>
        <taxon>Toxocaridae</taxon>
        <taxon>Toxocara</taxon>
    </lineage>
</organism>
<evidence type="ECO:0000313" key="4">
    <source>
        <dbReference type="WBParaSite" id="TCNE_0000243601-mRNA-1"/>
    </source>
</evidence>
<protein>
    <submittedName>
        <fullName evidence="4">Cell division protein</fullName>
    </submittedName>
</protein>
<keyword evidence="3" id="KW-1185">Reference proteome</keyword>
<feature type="compositionally biased region" description="Basic and acidic residues" evidence="1">
    <location>
        <begin position="46"/>
        <end position="70"/>
    </location>
</feature>
<name>A0A183U1R6_TOXCA</name>
<feature type="region of interest" description="Disordered" evidence="1">
    <location>
        <begin position="26"/>
        <end position="86"/>
    </location>
</feature>
<accession>A0A183U1R6</accession>
<evidence type="ECO:0000313" key="3">
    <source>
        <dbReference type="Proteomes" id="UP000050794"/>
    </source>
</evidence>
<dbReference type="EMBL" id="UYWY01002441">
    <property type="protein sequence ID" value="VDM28070.1"/>
    <property type="molecule type" value="Genomic_DNA"/>
</dbReference>
<evidence type="ECO:0000256" key="1">
    <source>
        <dbReference type="SAM" id="MobiDB-lite"/>
    </source>
</evidence>
<proteinExistence type="predicted"/>